<organism evidence="2 3">
    <name type="scientific">Stegodyphus mimosarum</name>
    <name type="common">African social velvet spider</name>
    <dbReference type="NCBI Taxonomy" id="407821"/>
    <lineage>
        <taxon>Eukaryota</taxon>
        <taxon>Metazoa</taxon>
        <taxon>Ecdysozoa</taxon>
        <taxon>Arthropoda</taxon>
        <taxon>Chelicerata</taxon>
        <taxon>Arachnida</taxon>
        <taxon>Araneae</taxon>
        <taxon>Araneomorphae</taxon>
        <taxon>Entelegynae</taxon>
        <taxon>Eresoidea</taxon>
        <taxon>Eresidae</taxon>
        <taxon>Stegodyphus</taxon>
    </lineage>
</organism>
<sequence>MHFQILLLIAIIPHILCESESTDGPGGLQEDLAETQTVPAESYEIPFESYG</sequence>
<feature type="chain" id="PRO_5001829887" evidence="1">
    <location>
        <begin position="18"/>
        <end position="51"/>
    </location>
</feature>
<dbReference type="Proteomes" id="UP000054359">
    <property type="component" value="Unassembled WGS sequence"/>
</dbReference>
<proteinExistence type="predicted"/>
<protein>
    <submittedName>
        <fullName evidence="2">Uncharacterized protein</fullName>
    </submittedName>
</protein>
<gene>
    <name evidence="2" type="ORF">X975_21772</name>
</gene>
<evidence type="ECO:0000313" key="3">
    <source>
        <dbReference type="Proteomes" id="UP000054359"/>
    </source>
</evidence>
<dbReference type="AlphaFoldDB" id="A0A087TTB0"/>
<keyword evidence="3" id="KW-1185">Reference proteome</keyword>
<dbReference type="EMBL" id="KK116634">
    <property type="protein sequence ID" value="KFM68349.1"/>
    <property type="molecule type" value="Genomic_DNA"/>
</dbReference>
<feature type="non-terminal residue" evidence="2">
    <location>
        <position position="51"/>
    </location>
</feature>
<reference evidence="2 3" key="1">
    <citation type="submission" date="2013-11" db="EMBL/GenBank/DDBJ databases">
        <title>Genome sequencing of Stegodyphus mimosarum.</title>
        <authorList>
            <person name="Bechsgaard J."/>
        </authorList>
    </citation>
    <scope>NUCLEOTIDE SEQUENCE [LARGE SCALE GENOMIC DNA]</scope>
</reference>
<feature type="signal peptide" evidence="1">
    <location>
        <begin position="1"/>
        <end position="17"/>
    </location>
</feature>
<keyword evidence="1" id="KW-0732">Signal</keyword>
<name>A0A087TTB0_STEMI</name>
<accession>A0A087TTB0</accession>
<evidence type="ECO:0000313" key="2">
    <source>
        <dbReference type="EMBL" id="KFM68349.1"/>
    </source>
</evidence>
<evidence type="ECO:0000256" key="1">
    <source>
        <dbReference type="SAM" id="SignalP"/>
    </source>
</evidence>